<dbReference type="PANTHER" id="PTHR42800">
    <property type="entry name" value="EXOINULINASE INUD (AFU_ORTHOLOGUE AFUA_5G00480)"/>
    <property type="match status" value="1"/>
</dbReference>
<evidence type="ECO:0000313" key="8">
    <source>
        <dbReference type="EMBL" id="KAL2885770.1"/>
    </source>
</evidence>
<keyword evidence="3 4" id="KW-0326">Glycosidase</keyword>
<evidence type="ECO:0000256" key="3">
    <source>
        <dbReference type="ARBA" id="ARBA00023295"/>
    </source>
</evidence>
<keyword evidence="5" id="KW-0812">Transmembrane</keyword>
<dbReference type="Proteomes" id="UP001610728">
    <property type="component" value="Unassembled WGS sequence"/>
</dbReference>
<dbReference type="InterPro" id="IPR001362">
    <property type="entry name" value="Glyco_hydro_32"/>
</dbReference>
<dbReference type="PANTHER" id="PTHR42800:SF3">
    <property type="entry name" value="GLYCOSYL HYDROLASE FAMILY 32 N-TERMINAL DOMAIN-CONTAINING PROTEIN"/>
    <property type="match status" value="1"/>
</dbReference>
<evidence type="ECO:0000313" key="9">
    <source>
        <dbReference type="Proteomes" id="UP001610728"/>
    </source>
</evidence>
<dbReference type="CDD" id="cd18621">
    <property type="entry name" value="GH32_XdINV-like"/>
    <property type="match status" value="1"/>
</dbReference>
<evidence type="ECO:0000259" key="6">
    <source>
        <dbReference type="Pfam" id="PF00251"/>
    </source>
</evidence>
<keyword evidence="5" id="KW-0472">Membrane</keyword>
<name>A0ABR4MBW8_9PEZI</name>
<dbReference type="RefSeq" id="XP_070856950.1">
    <property type="nucleotide sequence ID" value="XM_071004960.1"/>
</dbReference>
<evidence type="ECO:0000256" key="2">
    <source>
        <dbReference type="ARBA" id="ARBA00022801"/>
    </source>
</evidence>
<dbReference type="Gene3D" id="2.115.10.20">
    <property type="entry name" value="Glycosyl hydrolase domain, family 43"/>
    <property type="match status" value="1"/>
</dbReference>
<dbReference type="Pfam" id="PF08244">
    <property type="entry name" value="Glyco_hydro_32C"/>
    <property type="match status" value="1"/>
</dbReference>
<evidence type="ECO:0000259" key="7">
    <source>
        <dbReference type="Pfam" id="PF08244"/>
    </source>
</evidence>
<accession>A0ABR4MBW8</accession>
<dbReference type="SUPFAM" id="SSF49899">
    <property type="entry name" value="Concanavalin A-like lectins/glucanases"/>
    <property type="match status" value="1"/>
</dbReference>
<dbReference type="EMBL" id="JABSNW010000007">
    <property type="protein sequence ID" value="KAL2885770.1"/>
    <property type="molecule type" value="Genomic_DNA"/>
</dbReference>
<keyword evidence="5" id="KW-1133">Transmembrane helix</keyword>
<dbReference type="InterPro" id="IPR013320">
    <property type="entry name" value="ConA-like_dom_sf"/>
</dbReference>
<feature type="domain" description="Glycosyl hydrolase family 32 C-terminal" evidence="7">
    <location>
        <begin position="482"/>
        <end position="617"/>
    </location>
</feature>
<dbReference type="GeneID" id="98120337"/>
<comment type="similarity">
    <text evidence="1 4">Belongs to the glycosyl hydrolase 32 family.</text>
</comment>
<dbReference type="Gene3D" id="2.60.120.560">
    <property type="entry name" value="Exo-inulinase, domain 1"/>
    <property type="match status" value="1"/>
</dbReference>
<keyword evidence="9" id="KW-1185">Reference proteome</keyword>
<comment type="caution">
    <text evidence="8">The sequence shown here is derived from an EMBL/GenBank/DDBJ whole genome shotgun (WGS) entry which is preliminary data.</text>
</comment>
<organism evidence="8 9">
    <name type="scientific">Ceratocystis lukuohia</name>
    <dbReference type="NCBI Taxonomy" id="2019550"/>
    <lineage>
        <taxon>Eukaryota</taxon>
        <taxon>Fungi</taxon>
        <taxon>Dikarya</taxon>
        <taxon>Ascomycota</taxon>
        <taxon>Pezizomycotina</taxon>
        <taxon>Sordariomycetes</taxon>
        <taxon>Hypocreomycetidae</taxon>
        <taxon>Microascales</taxon>
        <taxon>Ceratocystidaceae</taxon>
        <taxon>Ceratocystis</taxon>
    </lineage>
</organism>
<dbReference type="InterPro" id="IPR023296">
    <property type="entry name" value="Glyco_hydro_beta-prop_sf"/>
</dbReference>
<reference evidence="8 9" key="1">
    <citation type="submission" date="2020-05" db="EMBL/GenBank/DDBJ databases">
        <title>Ceratocystis lukuohia genome.</title>
        <authorList>
            <person name="Harrington T.C."/>
            <person name="Kim K."/>
            <person name="Mayers C.G."/>
        </authorList>
    </citation>
    <scope>NUCLEOTIDE SEQUENCE [LARGE SCALE GENOMIC DNA]</scope>
    <source>
        <strain evidence="8 9">C4212</strain>
    </source>
</reference>
<dbReference type="SMART" id="SM00640">
    <property type="entry name" value="Glyco_32"/>
    <property type="match status" value="1"/>
</dbReference>
<keyword evidence="2 4" id="KW-0378">Hydrolase</keyword>
<sequence>MAGRNSLARGASIAALAAFPVFLLVLMFFCIFKDENDDTRCLNMAVSNSTLENSCLASFRPKFHIMPSKGWLNDPCGPVYDSHKETYHVAFQWVPEAIEWNYDVRWGAATSKDMINWEVYDEPSIKPEASYDRLGVYTGAVLDMNINGVSNGTLTAAYTAVDTQPISWRWKYNRGAESLALAFSEDSGVTWQRYDGNIILESGPEDVDLVSWRDPYISKWEGVEKLLHDGETGKYLYGIISGGVRGVTPTTWLYEIDSDALQNWRYVGPLVDLSMKFNPDPKWTGSFGSNWEVCNFVDLTTADKALRRDFLICGIEGKVDDISNLEEQGILRTDKAQTWLRGGLSKEGDSVRMAYENGGQLDYGMVYATNSFFDPISQNNVFWGWVFEEDLPERYLLTQFFAGIVTVPRTIEFWTLDNVIGSLASPLSEIGSIEVTPGSDGSSSRVSGLAGNPESRLVGLRRKHIPVHNNKRWTGLGTKTNLPSRFEGLELQVSARVAPSSKDLGIRLHHANGEYTTIFFSAANEQITVNRRDSTHWPDVRTVDEIAPHTLFQYADKSWETLELRIIFDRSSIELFANERTALTTRVYPISGAINAIELLHENGDDSSVFLSADVWSLEAQITHVSS</sequence>
<dbReference type="SUPFAM" id="SSF75005">
    <property type="entry name" value="Arabinanase/levansucrase/invertase"/>
    <property type="match status" value="1"/>
</dbReference>
<protein>
    <submittedName>
        <fullName evidence="8">Acid beta-fructofuranosidase AIV-18</fullName>
    </submittedName>
</protein>
<dbReference type="InterPro" id="IPR013189">
    <property type="entry name" value="Glyco_hydro_32_C"/>
</dbReference>
<feature type="transmembrane region" description="Helical" evidence="5">
    <location>
        <begin position="12"/>
        <end position="32"/>
    </location>
</feature>
<gene>
    <name evidence="8" type="ORF">HOO65_070232</name>
</gene>
<evidence type="ECO:0000256" key="5">
    <source>
        <dbReference type="SAM" id="Phobius"/>
    </source>
</evidence>
<evidence type="ECO:0000256" key="1">
    <source>
        <dbReference type="ARBA" id="ARBA00009902"/>
    </source>
</evidence>
<feature type="domain" description="Glycosyl hydrolase family 32 N-terminal" evidence="6">
    <location>
        <begin position="64"/>
        <end position="413"/>
    </location>
</feature>
<dbReference type="InterPro" id="IPR013148">
    <property type="entry name" value="Glyco_hydro_32_N"/>
</dbReference>
<evidence type="ECO:0000256" key="4">
    <source>
        <dbReference type="RuleBase" id="RU362110"/>
    </source>
</evidence>
<dbReference type="Pfam" id="PF00251">
    <property type="entry name" value="Glyco_hydro_32N"/>
    <property type="match status" value="1"/>
</dbReference>
<proteinExistence type="inferred from homology"/>